<accession>W9SDC7</accession>
<dbReference type="GO" id="GO:0005829">
    <property type="term" value="C:cytosol"/>
    <property type="evidence" value="ECO:0007669"/>
    <property type="project" value="TreeGrafter"/>
</dbReference>
<evidence type="ECO:0000259" key="1">
    <source>
        <dbReference type="Pfam" id="PF08718"/>
    </source>
</evidence>
<dbReference type="InterPro" id="IPR014830">
    <property type="entry name" value="Glycolipid_transfer_prot_dom"/>
</dbReference>
<dbReference type="SUPFAM" id="SSF110004">
    <property type="entry name" value="Glycolipid transfer protein, GLTP"/>
    <property type="match status" value="1"/>
</dbReference>
<dbReference type="Pfam" id="PF08718">
    <property type="entry name" value="GLTP"/>
    <property type="match status" value="1"/>
</dbReference>
<dbReference type="AlphaFoldDB" id="W9SDC7"/>
<dbReference type="PANTHER" id="PTHR10219:SF34">
    <property type="entry name" value="GLYCOLIPID TRANSFER PROTEIN 3"/>
    <property type="match status" value="1"/>
</dbReference>
<dbReference type="STRING" id="981085.W9SDC7"/>
<dbReference type="EMBL" id="KE346112">
    <property type="protein sequence ID" value="EXC26588.1"/>
    <property type="molecule type" value="Genomic_DNA"/>
</dbReference>
<evidence type="ECO:0000313" key="2">
    <source>
        <dbReference type="EMBL" id="EXC26588.1"/>
    </source>
</evidence>
<dbReference type="GO" id="GO:1902388">
    <property type="term" value="F:ceramide 1-phosphate transfer activity"/>
    <property type="evidence" value="ECO:0007669"/>
    <property type="project" value="TreeGrafter"/>
</dbReference>
<dbReference type="Gene3D" id="1.10.3520.10">
    <property type="entry name" value="Glycolipid transfer protein"/>
    <property type="match status" value="1"/>
</dbReference>
<organism evidence="2 3">
    <name type="scientific">Morus notabilis</name>
    <dbReference type="NCBI Taxonomy" id="981085"/>
    <lineage>
        <taxon>Eukaryota</taxon>
        <taxon>Viridiplantae</taxon>
        <taxon>Streptophyta</taxon>
        <taxon>Embryophyta</taxon>
        <taxon>Tracheophyta</taxon>
        <taxon>Spermatophyta</taxon>
        <taxon>Magnoliopsida</taxon>
        <taxon>eudicotyledons</taxon>
        <taxon>Gunneridae</taxon>
        <taxon>Pentapetalae</taxon>
        <taxon>rosids</taxon>
        <taxon>fabids</taxon>
        <taxon>Rosales</taxon>
        <taxon>Moraceae</taxon>
        <taxon>Moreae</taxon>
        <taxon>Morus</taxon>
    </lineage>
</organism>
<dbReference type="PANTHER" id="PTHR10219">
    <property type="entry name" value="GLYCOLIPID TRANSFER PROTEIN-RELATED"/>
    <property type="match status" value="1"/>
</dbReference>
<dbReference type="eggNOG" id="KOG3221">
    <property type="taxonomic scope" value="Eukaryota"/>
</dbReference>
<evidence type="ECO:0000313" key="3">
    <source>
        <dbReference type="Proteomes" id="UP000030645"/>
    </source>
</evidence>
<sequence>MENKVQFDQKVSSSEIRSAIEELSMVVKAFKASSSTVEVENGNGKHVDISDHDHHDHDNSHHVPTKAFLSLSSNLLLQVLDKIGPTMAVLRQDVSQNIQRLEMLHESDPLMYSNLVEMIKKEVGEGNARKGASCSKSIVWLTRSLDFTVALLQKLVKDPGQNMEQAVEEAYNITLKPWHRWISSAAYRVALKLVPDYQTFIAVLLAKDENYDTLKEEMQTFISLLVPFLEEIHVVLRFYGLDRIKCT</sequence>
<dbReference type="GO" id="GO:0016020">
    <property type="term" value="C:membrane"/>
    <property type="evidence" value="ECO:0007669"/>
    <property type="project" value="TreeGrafter"/>
</dbReference>
<dbReference type="GO" id="GO:1902387">
    <property type="term" value="F:ceramide 1-phosphate binding"/>
    <property type="evidence" value="ECO:0007669"/>
    <property type="project" value="TreeGrafter"/>
</dbReference>
<gene>
    <name evidence="2" type="ORF">L484_003534</name>
</gene>
<keyword evidence="3" id="KW-1185">Reference proteome</keyword>
<reference evidence="3" key="1">
    <citation type="submission" date="2013-01" db="EMBL/GenBank/DDBJ databases">
        <title>Draft Genome Sequence of a Mulberry Tree, Morus notabilis C.K. Schneid.</title>
        <authorList>
            <person name="He N."/>
            <person name="Zhao S."/>
        </authorList>
    </citation>
    <scope>NUCLEOTIDE SEQUENCE</scope>
</reference>
<feature type="domain" description="Glycolipid transfer protein" evidence="1">
    <location>
        <begin position="63"/>
        <end position="204"/>
    </location>
</feature>
<name>W9SDC7_9ROSA</name>
<protein>
    <submittedName>
        <fullName evidence="2">Pleckstrin homology domain-containing family A member 8</fullName>
    </submittedName>
</protein>
<proteinExistence type="predicted"/>
<dbReference type="InterPro" id="IPR036497">
    <property type="entry name" value="GLTP_sf"/>
</dbReference>
<dbReference type="Proteomes" id="UP000030645">
    <property type="component" value="Unassembled WGS sequence"/>
</dbReference>